<dbReference type="AlphaFoldDB" id="A0A151AG45"/>
<dbReference type="OrthoDB" id="142616at2157"/>
<organism evidence="4 5">
    <name type="scientific">Halalkalicoccus paucihalophilus</name>
    <dbReference type="NCBI Taxonomy" id="1008153"/>
    <lineage>
        <taxon>Archaea</taxon>
        <taxon>Methanobacteriati</taxon>
        <taxon>Methanobacteriota</taxon>
        <taxon>Stenosarchaea group</taxon>
        <taxon>Halobacteria</taxon>
        <taxon>Halobacteriales</taxon>
        <taxon>Halococcaceae</taxon>
        <taxon>Halalkalicoccus</taxon>
    </lineage>
</organism>
<proteinExistence type="predicted"/>
<reference evidence="4 5" key="1">
    <citation type="submission" date="2016-02" db="EMBL/GenBank/DDBJ databases">
        <title>Genome sequence of Halalkalicoccus paucihalophilus DSM 24557.</title>
        <authorList>
            <person name="Poehlein A."/>
            <person name="Daniel R."/>
        </authorList>
    </citation>
    <scope>NUCLEOTIDE SEQUENCE [LARGE SCALE GENOMIC DNA]</scope>
    <source>
        <strain evidence="4 5">DSM 24557</strain>
    </source>
</reference>
<feature type="compositionally biased region" description="Low complexity" evidence="1">
    <location>
        <begin position="98"/>
        <end position="115"/>
    </location>
</feature>
<evidence type="ECO:0000259" key="2">
    <source>
        <dbReference type="Pfam" id="PF19134"/>
    </source>
</evidence>
<keyword evidence="5" id="KW-1185">Reference proteome</keyword>
<dbReference type="Pfam" id="PF22798">
    <property type="entry name" value="DUF5817_CT"/>
    <property type="match status" value="1"/>
</dbReference>
<sequence length="172" mass="18321">MYAVVGCTDCSALWIIEGRQETVRCRGCGKTHQYGKLKKFVETEDADHAREVRASMLASRSGHADAFAAVDSFSDLDSQVERDVVTDEELLEGAGIDGEAAASAGETSAGAGSNSRKEVVLAAVEESEEPTAGAITAYASERGVPESYVERALEKLVRAGELSESGGRYRRL</sequence>
<accession>A0A151AG45</accession>
<evidence type="ECO:0000313" key="4">
    <source>
        <dbReference type="EMBL" id="KYH26554.1"/>
    </source>
</evidence>
<protein>
    <submittedName>
        <fullName evidence="4">Uncharacterized protein</fullName>
    </submittedName>
</protein>
<evidence type="ECO:0000256" key="1">
    <source>
        <dbReference type="SAM" id="MobiDB-lite"/>
    </source>
</evidence>
<name>A0A151AG45_9EURY</name>
<dbReference type="RefSeq" id="WP_066381349.1">
    <property type="nucleotide sequence ID" value="NZ_LTAZ01000004.1"/>
</dbReference>
<evidence type="ECO:0000259" key="3">
    <source>
        <dbReference type="Pfam" id="PF22798"/>
    </source>
</evidence>
<evidence type="ECO:0000313" key="5">
    <source>
        <dbReference type="Proteomes" id="UP000075321"/>
    </source>
</evidence>
<dbReference type="Gene3D" id="3.90.820.10">
    <property type="entry name" value="Structural Genomics, Unknown Function 30-nov-00 1gh9 Mol_id"/>
    <property type="match status" value="1"/>
</dbReference>
<comment type="caution">
    <text evidence="4">The sequence shown here is derived from an EMBL/GenBank/DDBJ whole genome shotgun (WGS) entry which is preliminary data.</text>
</comment>
<dbReference type="PATRIC" id="fig|1008153.3.peg.1677"/>
<dbReference type="EMBL" id="LTAZ01000004">
    <property type="protein sequence ID" value="KYH26554.1"/>
    <property type="molecule type" value="Genomic_DNA"/>
</dbReference>
<feature type="domain" description="DUF5817" evidence="2">
    <location>
        <begin position="2"/>
        <end position="58"/>
    </location>
</feature>
<dbReference type="InterPro" id="IPR053849">
    <property type="entry name" value="DUF5817_C"/>
</dbReference>
<feature type="region of interest" description="Disordered" evidence="1">
    <location>
        <begin position="93"/>
        <end position="115"/>
    </location>
</feature>
<gene>
    <name evidence="4" type="ORF">HAPAU_16530</name>
</gene>
<feature type="domain" description="DUF5817" evidence="3">
    <location>
        <begin position="118"/>
        <end position="171"/>
    </location>
</feature>
<dbReference type="InterPro" id="IPR043855">
    <property type="entry name" value="DUF5817"/>
</dbReference>
<dbReference type="Proteomes" id="UP000075321">
    <property type="component" value="Unassembled WGS sequence"/>
</dbReference>
<dbReference type="Pfam" id="PF19134">
    <property type="entry name" value="DUF5817"/>
    <property type="match status" value="1"/>
</dbReference>